<evidence type="ECO:0000313" key="8">
    <source>
        <dbReference type="Proteomes" id="UP000176648"/>
    </source>
</evidence>
<dbReference type="PANTHER" id="PTHR21569:SF1">
    <property type="entry name" value="SMALL RIBOSOMAL SUBUNIT PROTEIN US9M"/>
    <property type="match status" value="1"/>
</dbReference>
<dbReference type="PANTHER" id="PTHR21569">
    <property type="entry name" value="RIBOSOMAL PROTEIN S9"/>
    <property type="match status" value="1"/>
</dbReference>
<dbReference type="GO" id="GO:0003735">
    <property type="term" value="F:structural constituent of ribosome"/>
    <property type="evidence" value="ECO:0007669"/>
    <property type="project" value="InterPro"/>
</dbReference>
<accession>A0A1G2C8M2</accession>
<dbReference type="InterPro" id="IPR020568">
    <property type="entry name" value="Ribosomal_Su5_D2-typ_SF"/>
</dbReference>
<dbReference type="PROSITE" id="PS00360">
    <property type="entry name" value="RIBOSOMAL_S9"/>
    <property type="match status" value="1"/>
</dbReference>
<dbReference type="Proteomes" id="UP000176648">
    <property type="component" value="Unassembled WGS sequence"/>
</dbReference>
<protein>
    <recommendedName>
        <fullName evidence="4 5">Small ribosomal subunit protein uS9</fullName>
    </recommendedName>
</protein>
<dbReference type="SUPFAM" id="SSF54211">
    <property type="entry name" value="Ribosomal protein S5 domain 2-like"/>
    <property type="match status" value="1"/>
</dbReference>
<evidence type="ECO:0000256" key="2">
    <source>
        <dbReference type="ARBA" id="ARBA00022980"/>
    </source>
</evidence>
<dbReference type="InterPro" id="IPR014721">
    <property type="entry name" value="Ribsml_uS5_D2-typ_fold_subgr"/>
</dbReference>
<dbReference type="InterPro" id="IPR000754">
    <property type="entry name" value="Ribosomal_uS9"/>
</dbReference>
<dbReference type="InterPro" id="IPR023035">
    <property type="entry name" value="Ribosomal_uS9_bac/plastid"/>
</dbReference>
<dbReference type="GO" id="GO:0022627">
    <property type="term" value="C:cytosolic small ribosomal subunit"/>
    <property type="evidence" value="ECO:0007669"/>
    <property type="project" value="TreeGrafter"/>
</dbReference>
<reference evidence="7 8" key="1">
    <citation type="journal article" date="2016" name="Nat. Commun.">
        <title>Thousands of microbial genomes shed light on interconnected biogeochemical processes in an aquifer system.</title>
        <authorList>
            <person name="Anantharaman K."/>
            <person name="Brown C.T."/>
            <person name="Hug L.A."/>
            <person name="Sharon I."/>
            <person name="Castelle C.J."/>
            <person name="Probst A.J."/>
            <person name="Thomas B.C."/>
            <person name="Singh A."/>
            <person name="Wilkins M.J."/>
            <person name="Karaoz U."/>
            <person name="Brodie E.L."/>
            <person name="Williams K.H."/>
            <person name="Hubbard S.S."/>
            <person name="Banfield J.F."/>
        </authorList>
    </citation>
    <scope>NUCLEOTIDE SEQUENCE [LARGE SCALE GENOMIC DNA]</scope>
</reference>
<evidence type="ECO:0000256" key="5">
    <source>
        <dbReference type="HAMAP-Rule" id="MF_00532"/>
    </source>
</evidence>
<evidence type="ECO:0000256" key="1">
    <source>
        <dbReference type="ARBA" id="ARBA00005251"/>
    </source>
</evidence>
<evidence type="ECO:0000313" key="7">
    <source>
        <dbReference type="EMBL" id="OGY97119.1"/>
    </source>
</evidence>
<dbReference type="GO" id="GO:0006412">
    <property type="term" value="P:translation"/>
    <property type="evidence" value="ECO:0007669"/>
    <property type="project" value="UniProtKB-UniRule"/>
</dbReference>
<dbReference type="Pfam" id="PF00380">
    <property type="entry name" value="Ribosomal_S9"/>
    <property type="match status" value="1"/>
</dbReference>
<evidence type="ECO:0000256" key="6">
    <source>
        <dbReference type="RuleBase" id="RU003815"/>
    </source>
</evidence>
<name>A0A1G2C8M2_9BACT</name>
<comment type="caution">
    <text evidence="7">The sequence shown here is derived from an EMBL/GenBank/DDBJ whole genome shotgun (WGS) entry which is preliminary data.</text>
</comment>
<comment type="similarity">
    <text evidence="1 5 6">Belongs to the universal ribosomal protein uS9 family.</text>
</comment>
<dbReference type="InterPro" id="IPR020574">
    <property type="entry name" value="Ribosomal_uS9_CS"/>
</dbReference>
<organism evidence="7 8">
    <name type="scientific">Candidatus Liptonbacteria bacterium GWB1_49_6</name>
    <dbReference type="NCBI Taxonomy" id="1798644"/>
    <lineage>
        <taxon>Bacteria</taxon>
        <taxon>Candidatus Liptoniibacteriota</taxon>
    </lineage>
</organism>
<dbReference type="AlphaFoldDB" id="A0A1G2C8M2"/>
<proteinExistence type="inferred from homology"/>
<dbReference type="FunFam" id="3.30.230.10:FF:000001">
    <property type="entry name" value="30S ribosomal protein S9"/>
    <property type="match status" value="1"/>
</dbReference>
<dbReference type="STRING" id="1798644.A2122_02850"/>
<dbReference type="HAMAP" id="MF_00532_B">
    <property type="entry name" value="Ribosomal_uS9_B"/>
    <property type="match status" value="1"/>
</dbReference>
<evidence type="ECO:0000256" key="3">
    <source>
        <dbReference type="ARBA" id="ARBA00023274"/>
    </source>
</evidence>
<keyword evidence="2 5" id="KW-0689">Ribosomal protein</keyword>
<dbReference type="EMBL" id="MHKU01000009">
    <property type="protein sequence ID" value="OGY97119.1"/>
    <property type="molecule type" value="Genomic_DNA"/>
</dbReference>
<dbReference type="NCBIfam" id="NF001099">
    <property type="entry name" value="PRK00132.1"/>
    <property type="match status" value="1"/>
</dbReference>
<evidence type="ECO:0000256" key="4">
    <source>
        <dbReference type="ARBA" id="ARBA00035259"/>
    </source>
</evidence>
<dbReference type="GO" id="GO:0003723">
    <property type="term" value="F:RNA binding"/>
    <property type="evidence" value="ECO:0007669"/>
    <property type="project" value="TreeGrafter"/>
</dbReference>
<keyword evidence="3 5" id="KW-0687">Ribonucleoprotein</keyword>
<dbReference type="Gene3D" id="3.30.230.10">
    <property type="match status" value="1"/>
</dbReference>
<sequence>MAATAHKTIEAKEPRGKYFEAVGRRKTAVARVRLFSGKGGITVNDAPIEKYFTLARHSHTAVAPLQSLGLDKFSVQAKIKGGGISAQAGAFRHGLSRALVLADPELKKQLRGLGFLTRDSRMVERKKYGLRKARRAPQWAKR</sequence>
<gene>
    <name evidence="5" type="primary">rpsI</name>
    <name evidence="7" type="ORF">A2122_02850</name>
</gene>